<dbReference type="NCBIfam" id="TIGR01076">
    <property type="entry name" value="sortase_fam"/>
    <property type="match status" value="1"/>
</dbReference>
<keyword evidence="3" id="KW-0812">Transmembrane</keyword>
<feature type="compositionally biased region" description="Gly residues" evidence="2">
    <location>
        <begin position="73"/>
        <end position="107"/>
    </location>
</feature>
<dbReference type="InterPro" id="IPR042003">
    <property type="entry name" value="Sortase_E"/>
</dbReference>
<dbReference type="SUPFAM" id="SSF63817">
    <property type="entry name" value="Sortase"/>
    <property type="match status" value="1"/>
</dbReference>
<keyword evidence="1" id="KW-0378">Hydrolase</keyword>
<dbReference type="EMBL" id="BAAABV010000014">
    <property type="protein sequence ID" value="GAA0284324.1"/>
    <property type="molecule type" value="Genomic_DNA"/>
</dbReference>
<reference evidence="4 5" key="1">
    <citation type="journal article" date="2019" name="Int. J. Syst. Evol. Microbiol.">
        <title>The Global Catalogue of Microorganisms (GCM) 10K type strain sequencing project: providing services to taxonomists for standard genome sequencing and annotation.</title>
        <authorList>
            <consortium name="The Broad Institute Genomics Platform"/>
            <consortium name="The Broad Institute Genome Sequencing Center for Infectious Disease"/>
            <person name="Wu L."/>
            <person name="Ma J."/>
        </authorList>
    </citation>
    <scope>NUCLEOTIDE SEQUENCE [LARGE SCALE GENOMIC DNA]</scope>
    <source>
        <strain evidence="4 5">JCM 4505</strain>
    </source>
</reference>
<protein>
    <recommendedName>
        <fullName evidence="6">Class E sortase</fullName>
    </recommendedName>
</protein>
<sequence length="289" mass="29258">MPAVRDQVRVVVQGGGRRTGRAGLAGLLWVAAEALTTVGVVVALLVVHQVWWTNRQAVAGAQEQVRALERAWEGGGGGGGRVGGSGGGVDEGAGVVEGGSGGSGEGSAGVSSPGVGGGGGKGAGPAPAGSGSGSAPARDEAYGVLRIPRLGLSVPVAEGVGRRAVLDKGYVGHYPGTAQPGAEGNFALAGHRNTHGEPFRYLNRLREGDEVSVDLRGRRYTYVVGKVLAETSPGDVGVIAPVPRSSVRPGYGYESAGSYITLTTCTPEYTSTYRLVVWGTLRNVVSATR</sequence>
<comment type="caution">
    <text evidence="4">The sequence shown here is derived from an EMBL/GenBank/DDBJ whole genome shotgun (WGS) entry which is preliminary data.</text>
</comment>
<proteinExistence type="predicted"/>
<keyword evidence="3" id="KW-1133">Transmembrane helix</keyword>
<dbReference type="InterPro" id="IPR005754">
    <property type="entry name" value="Sortase"/>
</dbReference>
<gene>
    <name evidence="4" type="ORF">GCM10010302_23050</name>
</gene>
<dbReference type="Gene3D" id="2.40.260.10">
    <property type="entry name" value="Sortase"/>
    <property type="match status" value="1"/>
</dbReference>
<evidence type="ECO:0000313" key="5">
    <source>
        <dbReference type="Proteomes" id="UP001501867"/>
    </source>
</evidence>
<keyword evidence="3" id="KW-0472">Membrane</keyword>
<evidence type="ECO:0000313" key="4">
    <source>
        <dbReference type="EMBL" id="GAA0284324.1"/>
    </source>
</evidence>
<organism evidence="4 5">
    <name type="scientific">Streptomyces polychromogenes</name>
    <dbReference type="NCBI Taxonomy" id="67342"/>
    <lineage>
        <taxon>Bacteria</taxon>
        <taxon>Bacillati</taxon>
        <taxon>Actinomycetota</taxon>
        <taxon>Actinomycetes</taxon>
        <taxon>Kitasatosporales</taxon>
        <taxon>Streptomycetaceae</taxon>
        <taxon>Streptomyces</taxon>
    </lineage>
</organism>
<dbReference type="RefSeq" id="WP_344156658.1">
    <property type="nucleotide sequence ID" value="NZ_BAAABV010000014.1"/>
</dbReference>
<dbReference type="CDD" id="cd05830">
    <property type="entry name" value="Sortase_E"/>
    <property type="match status" value="1"/>
</dbReference>
<keyword evidence="5" id="KW-1185">Reference proteome</keyword>
<name>A0ABN0VBK1_9ACTN</name>
<feature type="compositionally biased region" description="Low complexity" evidence="2">
    <location>
        <begin position="124"/>
        <end position="136"/>
    </location>
</feature>
<dbReference type="NCBIfam" id="NF033747">
    <property type="entry name" value="class_E_sortase"/>
    <property type="match status" value="1"/>
</dbReference>
<dbReference type="InterPro" id="IPR053465">
    <property type="entry name" value="Sortase_Class_E"/>
</dbReference>
<feature type="compositionally biased region" description="Gly residues" evidence="2">
    <location>
        <begin position="114"/>
        <end position="123"/>
    </location>
</feature>
<feature type="transmembrane region" description="Helical" evidence="3">
    <location>
        <begin position="27"/>
        <end position="52"/>
    </location>
</feature>
<evidence type="ECO:0000256" key="3">
    <source>
        <dbReference type="SAM" id="Phobius"/>
    </source>
</evidence>
<evidence type="ECO:0000256" key="1">
    <source>
        <dbReference type="ARBA" id="ARBA00022801"/>
    </source>
</evidence>
<evidence type="ECO:0008006" key="6">
    <source>
        <dbReference type="Google" id="ProtNLM"/>
    </source>
</evidence>
<dbReference type="Proteomes" id="UP001501867">
    <property type="component" value="Unassembled WGS sequence"/>
</dbReference>
<dbReference type="Pfam" id="PF04203">
    <property type="entry name" value="Sortase"/>
    <property type="match status" value="1"/>
</dbReference>
<accession>A0ABN0VBK1</accession>
<evidence type="ECO:0000256" key="2">
    <source>
        <dbReference type="SAM" id="MobiDB-lite"/>
    </source>
</evidence>
<feature type="region of interest" description="Disordered" evidence="2">
    <location>
        <begin position="72"/>
        <end position="137"/>
    </location>
</feature>
<dbReference type="InterPro" id="IPR023365">
    <property type="entry name" value="Sortase_dom-sf"/>
</dbReference>